<accession>A0A6J5MIW3</accession>
<sequence>MPQTYEPIATQTLGSNTSQVTFSSIPSTYTDLVIISAPIGTGDAQMFIRYNNDGTSSYGYTLIASNGSSVTPYRTGPVLGIGTDYFFSITAAGGVTLINVMNYSNTTTFKTAFIHANNATKSTIATVGVWQNTAAINRIDLYATSASFATGSVFTIYGIKAA</sequence>
<reference evidence="1" key="1">
    <citation type="submission" date="2020-04" db="EMBL/GenBank/DDBJ databases">
        <authorList>
            <person name="Chiriac C."/>
            <person name="Salcher M."/>
            <person name="Ghai R."/>
            <person name="Kavagutti S V."/>
        </authorList>
    </citation>
    <scope>NUCLEOTIDE SEQUENCE</scope>
</reference>
<proteinExistence type="predicted"/>
<gene>
    <name evidence="1" type="ORF">UFOVP429_10</name>
    <name evidence="2" type="ORF">UFOVP696_3</name>
</gene>
<name>A0A6J5MIW3_9CAUD</name>
<dbReference type="EMBL" id="LR796666">
    <property type="protein sequence ID" value="CAB4158098.1"/>
    <property type="molecule type" value="Genomic_DNA"/>
</dbReference>
<organism evidence="1">
    <name type="scientific">uncultured Caudovirales phage</name>
    <dbReference type="NCBI Taxonomy" id="2100421"/>
    <lineage>
        <taxon>Viruses</taxon>
        <taxon>Duplodnaviria</taxon>
        <taxon>Heunggongvirae</taxon>
        <taxon>Uroviricota</taxon>
        <taxon>Caudoviricetes</taxon>
        <taxon>Peduoviridae</taxon>
        <taxon>Maltschvirus</taxon>
        <taxon>Maltschvirus maltsch</taxon>
    </lineage>
</organism>
<evidence type="ECO:0000313" key="2">
    <source>
        <dbReference type="EMBL" id="CAB4158098.1"/>
    </source>
</evidence>
<dbReference type="EMBL" id="LR796484">
    <property type="protein sequence ID" value="CAB4147075.1"/>
    <property type="molecule type" value="Genomic_DNA"/>
</dbReference>
<protein>
    <submittedName>
        <fullName evidence="1">Uncharacterized protein</fullName>
    </submittedName>
</protein>
<evidence type="ECO:0000313" key="1">
    <source>
        <dbReference type="EMBL" id="CAB4147075.1"/>
    </source>
</evidence>